<dbReference type="SUPFAM" id="SSF46894">
    <property type="entry name" value="C-terminal effector domain of the bipartite response regulators"/>
    <property type="match status" value="1"/>
</dbReference>
<dbReference type="InterPro" id="IPR001789">
    <property type="entry name" value="Sig_transdc_resp-reg_receiver"/>
</dbReference>
<keyword evidence="1 5" id="KW-0597">Phosphoprotein</keyword>
<keyword evidence="4" id="KW-0804">Transcription</keyword>
<dbReference type="GO" id="GO:0006355">
    <property type="term" value="P:regulation of DNA-templated transcription"/>
    <property type="evidence" value="ECO:0007669"/>
    <property type="project" value="InterPro"/>
</dbReference>
<feature type="domain" description="HTH luxR-type" evidence="7">
    <location>
        <begin position="223"/>
        <end position="288"/>
    </location>
</feature>
<dbReference type="PANTHER" id="PTHR43214">
    <property type="entry name" value="TWO-COMPONENT RESPONSE REGULATOR"/>
    <property type="match status" value="1"/>
</dbReference>
<evidence type="ECO:0000256" key="2">
    <source>
        <dbReference type="ARBA" id="ARBA00023015"/>
    </source>
</evidence>
<dbReference type="InterPro" id="IPR011006">
    <property type="entry name" value="CheY-like_superfamily"/>
</dbReference>
<sequence length="293" mass="30209">MSPVNPASASAQGARGPWRAVIVDDQALLVSAFEMLLSSQPDLEVVGTAADGAAALELLGSRAQQLQGAAPVDVVLMDIRMPVMDGVTAIRAMRTGGDDRNDEHSAAREALRRTPVLVLTTFDEEELVLAALRAGANGFLLKDASAQVLLEAVRTVARGGSWLDPAVTGTVLAHLGAGEGGAGSEETVATTPGSGPGMGPKPNASGPASAMDATRPTGAEIGANGLFEPLTGRERDVLSLVCDGLPNAEIGERLHLAESTVKTHVKALLAKTGCRNRVELIVHAFRHGLVAVR</sequence>
<dbReference type="AlphaFoldDB" id="J1HNB9"/>
<dbReference type="InterPro" id="IPR036388">
    <property type="entry name" value="WH-like_DNA-bd_sf"/>
</dbReference>
<feature type="region of interest" description="Disordered" evidence="6">
    <location>
        <begin position="178"/>
        <end position="213"/>
    </location>
</feature>
<keyword evidence="2" id="KW-0805">Transcription regulation</keyword>
<dbReference type="InterPro" id="IPR039420">
    <property type="entry name" value="WalR-like"/>
</dbReference>
<dbReference type="PATRIC" id="fig|1125718.3.peg.198"/>
<dbReference type="CDD" id="cd17535">
    <property type="entry name" value="REC_NarL-like"/>
    <property type="match status" value="1"/>
</dbReference>
<evidence type="ECO:0000256" key="6">
    <source>
        <dbReference type="SAM" id="MobiDB-lite"/>
    </source>
</evidence>
<dbReference type="PANTHER" id="PTHR43214:SF24">
    <property type="entry name" value="TRANSCRIPTIONAL REGULATORY PROTEIN NARL-RELATED"/>
    <property type="match status" value="1"/>
</dbReference>
<comment type="caution">
    <text evidence="9">The sequence shown here is derived from an EMBL/GenBank/DDBJ whole genome shotgun (WGS) entry which is preliminary data.</text>
</comment>
<evidence type="ECO:0000256" key="5">
    <source>
        <dbReference type="PROSITE-ProRule" id="PRU00169"/>
    </source>
</evidence>
<dbReference type="Pfam" id="PF00072">
    <property type="entry name" value="Response_reg"/>
    <property type="match status" value="1"/>
</dbReference>
<dbReference type="GO" id="GO:0000160">
    <property type="term" value="P:phosphorelay signal transduction system"/>
    <property type="evidence" value="ECO:0007669"/>
    <property type="project" value="InterPro"/>
</dbReference>
<gene>
    <name evidence="9" type="ORF">HMPREF1318_2584</name>
</gene>
<name>J1HNB9_9ACTO</name>
<evidence type="ECO:0000259" key="7">
    <source>
        <dbReference type="PROSITE" id="PS50043"/>
    </source>
</evidence>
<proteinExistence type="predicted"/>
<evidence type="ECO:0000313" key="9">
    <source>
        <dbReference type="EMBL" id="EJF47510.1"/>
    </source>
</evidence>
<dbReference type="PRINTS" id="PR00038">
    <property type="entry name" value="HTHLUXR"/>
</dbReference>
<dbReference type="Gene3D" id="1.10.10.10">
    <property type="entry name" value="Winged helix-like DNA-binding domain superfamily/Winged helix DNA-binding domain"/>
    <property type="match status" value="1"/>
</dbReference>
<dbReference type="PROSITE" id="PS50043">
    <property type="entry name" value="HTH_LUXR_2"/>
    <property type="match status" value="1"/>
</dbReference>
<reference evidence="9 10" key="1">
    <citation type="submission" date="2012-05" db="EMBL/GenBank/DDBJ databases">
        <authorList>
            <person name="Harkins D.M."/>
            <person name="Madupu R."/>
            <person name="Durkin A.S."/>
            <person name="Torralba M."/>
            <person name="Methe B."/>
            <person name="Sutton G.G."/>
            <person name="Nelson K.E."/>
        </authorList>
    </citation>
    <scope>NUCLEOTIDE SEQUENCE [LARGE SCALE GENOMIC DNA]</scope>
    <source>
        <strain evidence="9 10">F0489</strain>
    </source>
</reference>
<dbReference type="SUPFAM" id="SSF52172">
    <property type="entry name" value="CheY-like"/>
    <property type="match status" value="1"/>
</dbReference>
<evidence type="ECO:0000256" key="4">
    <source>
        <dbReference type="ARBA" id="ARBA00023163"/>
    </source>
</evidence>
<keyword evidence="3" id="KW-0238">DNA-binding</keyword>
<dbReference type="Gene3D" id="3.40.50.2300">
    <property type="match status" value="1"/>
</dbReference>
<dbReference type="CDD" id="cd06170">
    <property type="entry name" value="LuxR_C_like"/>
    <property type="match status" value="1"/>
</dbReference>
<accession>J1HNB9</accession>
<dbReference type="RefSeq" id="WP_008729602.1">
    <property type="nucleotide sequence ID" value="NZ_AKFT01000010.1"/>
</dbReference>
<dbReference type="Proteomes" id="UP000002941">
    <property type="component" value="Unassembled WGS sequence"/>
</dbReference>
<evidence type="ECO:0000313" key="10">
    <source>
        <dbReference type="Proteomes" id="UP000002941"/>
    </source>
</evidence>
<dbReference type="EMBL" id="AKFT01000010">
    <property type="protein sequence ID" value="EJF47510.1"/>
    <property type="molecule type" value="Genomic_DNA"/>
</dbReference>
<keyword evidence="10" id="KW-1185">Reference proteome</keyword>
<dbReference type="SMART" id="SM00421">
    <property type="entry name" value="HTH_LUXR"/>
    <property type="match status" value="1"/>
</dbReference>
<protein>
    <submittedName>
        <fullName evidence="9">Response regulator receiver domain protein</fullName>
    </submittedName>
</protein>
<organism evidence="9 10">
    <name type="scientific">Actinomyces massiliensis F0489</name>
    <dbReference type="NCBI Taxonomy" id="1125718"/>
    <lineage>
        <taxon>Bacteria</taxon>
        <taxon>Bacillati</taxon>
        <taxon>Actinomycetota</taxon>
        <taxon>Actinomycetes</taxon>
        <taxon>Actinomycetales</taxon>
        <taxon>Actinomycetaceae</taxon>
        <taxon>Actinomyces</taxon>
    </lineage>
</organism>
<dbReference type="InterPro" id="IPR000792">
    <property type="entry name" value="Tscrpt_reg_LuxR_C"/>
</dbReference>
<dbReference type="eggNOG" id="COG2197">
    <property type="taxonomic scope" value="Bacteria"/>
</dbReference>
<feature type="modified residue" description="4-aspartylphosphate" evidence="5">
    <location>
        <position position="78"/>
    </location>
</feature>
<dbReference type="GO" id="GO:0003677">
    <property type="term" value="F:DNA binding"/>
    <property type="evidence" value="ECO:0007669"/>
    <property type="project" value="UniProtKB-KW"/>
</dbReference>
<dbReference type="InterPro" id="IPR016032">
    <property type="entry name" value="Sig_transdc_resp-reg_C-effctor"/>
</dbReference>
<dbReference type="PROSITE" id="PS50110">
    <property type="entry name" value="RESPONSE_REGULATORY"/>
    <property type="match status" value="1"/>
</dbReference>
<dbReference type="SMART" id="SM00448">
    <property type="entry name" value="REC"/>
    <property type="match status" value="1"/>
</dbReference>
<dbReference type="Pfam" id="PF00196">
    <property type="entry name" value="GerE"/>
    <property type="match status" value="1"/>
</dbReference>
<dbReference type="PROSITE" id="PS00622">
    <property type="entry name" value="HTH_LUXR_1"/>
    <property type="match status" value="1"/>
</dbReference>
<feature type="domain" description="Response regulatory" evidence="8">
    <location>
        <begin position="19"/>
        <end position="157"/>
    </location>
</feature>
<evidence type="ECO:0000256" key="1">
    <source>
        <dbReference type="ARBA" id="ARBA00022553"/>
    </source>
</evidence>
<evidence type="ECO:0000256" key="3">
    <source>
        <dbReference type="ARBA" id="ARBA00023125"/>
    </source>
</evidence>
<evidence type="ECO:0000259" key="8">
    <source>
        <dbReference type="PROSITE" id="PS50110"/>
    </source>
</evidence>
<dbReference type="InterPro" id="IPR058245">
    <property type="entry name" value="NreC/VraR/RcsB-like_REC"/>
</dbReference>